<protein>
    <submittedName>
        <fullName evidence="1">Uncharacterized protein</fullName>
    </submittedName>
</protein>
<evidence type="ECO:0000313" key="1">
    <source>
        <dbReference type="EMBL" id="SFW86273.1"/>
    </source>
</evidence>
<reference evidence="2 4" key="2">
    <citation type="submission" date="2023-11" db="EMBL/GenBank/DDBJ databases">
        <title>MicrobeMod: A computational toolkit for identifying prokaryotic methylation and restriction-modification with nanopore sequencing.</title>
        <authorList>
            <person name="Crits-Christoph A."/>
            <person name="Kang S.C."/>
            <person name="Lee H."/>
            <person name="Ostrov N."/>
        </authorList>
    </citation>
    <scope>NUCLEOTIDE SEQUENCE [LARGE SCALE GENOMIC DNA]</scope>
    <source>
        <strain evidence="2 4">ATCC 23090</strain>
    </source>
</reference>
<dbReference type="RefSeq" id="WP_177318726.1">
    <property type="nucleotide sequence ID" value="NZ_CBHWAX010000125.1"/>
</dbReference>
<evidence type="ECO:0000313" key="2">
    <source>
        <dbReference type="EMBL" id="WQG89950.1"/>
    </source>
</evidence>
<keyword evidence="4" id="KW-1185">Reference proteome</keyword>
<sequence>MKNKNLQDLLDKVIQEEKNEINSLDDYSSHLIKGGYDELSLDDDGCSKLKGCSKIKN</sequence>
<name>A0A1K1SPM6_9BACT</name>
<dbReference type="STRING" id="1004.SAMN05661012_05875"/>
<dbReference type="EMBL" id="CP140154">
    <property type="protein sequence ID" value="WQG89950.1"/>
    <property type="molecule type" value="Genomic_DNA"/>
</dbReference>
<dbReference type="Proteomes" id="UP000183788">
    <property type="component" value="Unassembled WGS sequence"/>
</dbReference>
<dbReference type="AlphaFoldDB" id="A0A1K1SPM6"/>
<accession>A0A1K1SPM6</accession>
<reference evidence="1 3" key="1">
    <citation type="submission" date="2016-11" db="EMBL/GenBank/DDBJ databases">
        <authorList>
            <person name="Jaros S."/>
            <person name="Januszkiewicz K."/>
            <person name="Wedrychowicz H."/>
        </authorList>
    </citation>
    <scope>NUCLEOTIDE SEQUENCE [LARGE SCALE GENOMIC DNA]</scope>
    <source>
        <strain evidence="1 3">DSM 784</strain>
    </source>
</reference>
<dbReference type="EMBL" id="FPIZ01000028">
    <property type="protein sequence ID" value="SFW86273.1"/>
    <property type="molecule type" value="Genomic_DNA"/>
</dbReference>
<proteinExistence type="predicted"/>
<organism evidence="1 3">
    <name type="scientific">Chitinophaga sancti</name>
    <dbReference type="NCBI Taxonomy" id="1004"/>
    <lineage>
        <taxon>Bacteria</taxon>
        <taxon>Pseudomonadati</taxon>
        <taxon>Bacteroidota</taxon>
        <taxon>Chitinophagia</taxon>
        <taxon>Chitinophagales</taxon>
        <taxon>Chitinophagaceae</taxon>
        <taxon>Chitinophaga</taxon>
    </lineage>
</organism>
<evidence type="ECO:0000313" key="4">
    <source>
        <dbReference type="Proteomes" id="UP001326715"/>
    </source>
</evidence>
<evidence type="ECO:0000313" key="3">
    <source>
        <dbReference type="Proteomes" id="UP000183788"/>
    </source>
</evidence>
<gene>
    <name evidence="1" type="ORF">SAMN05661012_05875</name>
    <name evidence="2" type="ORF">SR876_00465</name>
</gene>
<dbReference type="Proteomes" id="UP001326715">
    <property type="component" value="Chromosome"/>
</dbReference>